<keyword evidence="3" id="KW-1185">Reference proteome</keyword>
<feature type="region of interest" description="Disordered" evidence="1">
    <location>
        <begin position="225"/>
        <end position="258"/>
    </location>
</feature>
<sequence length="286" mass="32271">MLISIADQSKELSDIERDWNSLLQPNKPASALSINKLEKKTNKIPFNYNSGTKLDSSTYDSEIVPIDSIKTDRDTPFSHMYNPIHTNDYKSDSEESISIEEDSEFIVEYGSNEGLNKINHNYNANFSSYNAQKAKNSPSILLSTNNSKIKLTPAQKLRLRLQKELESTISNEKIESDKKEIDHKDQDQGHIQGLDQSHIQGLDQGHIQGLDQDIKKVQDQNLGAENGLDQDNVQDLGPEKGLDQDHTQGLGPKKGQYQSQKMSMYTTINHVLKLVLIIHQSTKDVH</sequence>
<protein>
    <submittedName>
        <fullName evidence="2">Uncharacterized protein</fullName>
    </submittedName>
</protein>
<feature type="compositionally biased region" description="Basic and acidic residues" evidence="1">
    <location>
        <begin position="237"/>
        <end position="246"/>
    </location>
</feature>
<reference evidence="3" key="1">
    <citation type="submission" date="2017-01" db="EMBL/GenBank/DDBJ databases">
        <authorList>
            <person name="Wang Y."/>
            <person name="White M."/>
            <person name="Kvist S."/>
            <person name="Moncalvo J.-M."/>
        </authorList>
    </citation>
    <scope>NUCLEOTIDE SEQUENCE [LARGE SCALE GENOMIC DNA]</scope>
    <source>
        <strain evidence="3">ID-206-W2</strain>
    </source>
</reference>
<dbReference type="Proteomes" id="UP000187429">
    <property type="component" value="Unassembled WGS sequence"/>
</dbReference>
<evidence type="ECO:0000313" key="3">
    <source>
        <dbReference type="Proteomes" id="UP000187429"/>
    </source>
</evidence>
<evidence type="ECO:0000256" key="1">
    <source>
        <dbReference type="SAM" id="MobiDB-lite"/>
    </source>
</evidence>
<feature type="region of interest" description="Disordered" evidence="1">
    <location>
        <begin position="170"/>
        <end position="190"/>
    </location>
</feature>
<feature type="compositionally biased region" description="Basic and acidic residues" evidence="1">
    <location>
        <begin position="170"/>
        <end position="188"/>
    </location>
</feature>
<comment type="caution">
    <text evidence="2">The sequence shown here is derived from an EMBL/GenBank/DDBJ whole genome shotgun (WGS) entry which is preliminary data.</text>
</comment>
<name>A0A1R1Y5E3_9FUNG</name>
<dbReference type="EMBL" id="LSSM01002312">
    <property type="protein sequence ID" value="OMJ22201.1"/>
    <property type="molecule type" value="Genomic_DNA"/>
</dbReference>
<accession>A0A1R1Y5E3</accession>
<organism evidence="2 3">
    <name type="scientific">Smittium culicis</name>
    <dbReference type="NCBI Taxonomy" id="133412"/>
    <lineage>
        <taxon>Eukaryota</taxon>
        <taxon>Fungi</taxon>
        <taxon>Fungi incertae sedis</taxon>
        <taxon>Zoopagomycota</taxon>
        <taxon>Kickxellomycotina</taxon>
        <taxon>Harpellomycetes</taxon>
        <taxon>Harpellales</taxon>
        <taxon>Legeriomycetaceae</taxon>
        <taxon>Smittium</taxon>
    </lineage>
</organism>
<evidence type="ECO:0000313" key="2">
    <source>
        <dbReference type="EMBL" id="OMJ22201.1"/>
    </source>
</evidence>
<dbReference type="AlphaFoldDB" id="A0A1R1Y5E3"/>
<proteinExistence type="predicted"/>
<gene>
    <name evidence="2" type="ORF">AYI69_g5482</name>
</gene>